<dbReference type="NCBIfam" id="NF033747">
    <property type="entry name" value="class_E_sortase"/>
    <property type="match status" value="1"/>
</dbReference>
<protein>
    <submittedName>
        <fullName evidence="5">Sortase A</fullName>
        <ecNumber evidence="5">3.4.22.70</ecNumber>
    </submittedName>
</protein>
<dbReference type="CDD" id="cd05830">
    <property type="entry name" value="Sortase_E"/>
    <property type="match status" value="1"/>
</dbReference>
<feature type="active site" description="Proton donor/acceptor" evidence="2">
    <location>
        <position position="161"/>
    </location>
</feature>
<dbReference type="NCBIfam" id="TIGR01076">
    <property type="entry name" value="sortase_fam"/>
    <property type="match status" value="1"/>
</dbReference>
<reference evidence="5 6" key="1">
    <citation type="submission" date="2020-07" db="EMBL/GenBank/DDBJ databases">
        <title>Sequencing the genomes of 1000 actinobacteria strains.</title>
        <authorList>
            <person name="Klenk H.-P."/>
        </authorList>
    </citation>
    <scope>NUCLEOTIDE SEQUENCE [LARGE SCALE GENOMIC DNA]</scope>
    <source>
        <strain evidence="5 6">DSM 22083</strain>
    </source>
</reference>
<dbReference type="EC" id="3.4.22.70" evidence="5"/>
<feature type="compositionally biased region" description="Basic and acidic residues" evidence="3">
    <location>
        <begin position="94"/>
        <end position="103"/>
    </location>
</feature>
<dbReference type="InterPro" id="IPR023365">
    <property type="entry name" value="Sortase_dom-sf"/>
</dbReference>
<name>A0A7Y9I9J8_9ACTN</name>
<dbReference type="EMBL" id="JACCBU010000001">
    <property type="protein sequence ID" value="NYE72770.1"/>
    <property type="molecule type" value="Genomic_DNA"/>
</dbReference>
<keyword evidence="6" id="KW-1185">Reference proteome</keyword>
<evidence type="ECO:0000313" key="5">
    <source>
        <dbReference type="EMBL" id="NYE72770.1"/>
    </source>
</evidence>
<comment type="caution">
    <text evidence="5">The sequence shown here is derived from an EMBL/GenBank/DDBJ whole genome shotgun (WGS) entry which is preliminary data.</text>
</comment>
<accession>A0A7Y9I9J8</accession>
<dbReference type="Pfam" id="PF04203">
    <property type="entry name" value="Sortase"/>
    <property type="match status" value="1"/>
</dbReference>
<dbReference type="Gene3D" id="2.40.260.10">
    <property type="entry name" value="Sortase"/>
    <property type="match status" value="1"/>
</dbReference>
<evidence type="ECO:0000256" key="2">
    <source>
        <dbReference type="PIRSR" id="PIRSR605754-1"/>
    </source>
</evidence>
<evidence type="ECO:0000256" key="3">
    <source>
        <dbReference type="SAM" id="MobiDB-lite"/>
    </source>
</evidence>
<dbReference type="InterPro" id="IPR053465">
    <property type="entry name" value="Sortase_Class_E"/>
</dbReference>
<proteinExistence type="predicted"/>
<dbReference type="InterPro" id="IPR042003">
    <property type="entry name" value="Sortase_E"/>
</dbReference>
<dbReference type="RefSeq" id="WP_312879151.1">
    <property type="nucleotide sequence ID" value="NZ_JACCBU010000001.1"/>
</dbReference>
<dbReference type="AlphaFoldDB" id="A0A7Y9I9J8"/>
<keyword evidence="4" id="KW-0812">Transmembrane</keyword>
<dbReference type="GO" id="GO:0016787">
    <property type="term" value="F:hydrolase activity"/>
    <property type="evidence" value="ECO:0007669"/>
    <property type="project" value="UniProtKB-KW"/>
</dbReference>
<dbReference type="SUPFAM" id="SSF63817">
    <property type="entry name" value="Sortase"/>
    <property type="match status" value="1"/>
</dbReference>
<evidence type="ECO:0000256" key="4">
    <source>
        <dbReference type="SAM" id="Phobius"/>
    </source>
</evidence>
<feature type="active site" description="Acyl-thioester intermediate" evidence="2">
    <location>
        <position position="232"/>
    </location>
</feature>
<keyword evidence="1 5" id="KW-0378">Hydrolase</keyword>
<keyword evidence="4" id="KW-1133">Transmembrane helix</keyword>
<dbReference type="Proteomes" id="UP000569914">
    <property type="component" value="Unassembled WGS sequence"/>
</dbReference>
<dbReference type="InterPro" id="IPR005754">
    <property type="entry name" value="Sortase"/>
</dbReference>
<evidence type="ECO:0000313" key="6">
    <source>
        <dbReference type="Proteomes" id="UP000569914"/>
    </source>
</evidence>
<organism evidence="5 6">
    <name type="scientific">Microlunatus parietis</name>
    <dbReference type="NCBI Taxonomy" id="682979"/>
    <lineage>
        <taxon>Bacteria</taxon>
        <taxon>Bacillati</taxon>
        <taxon>Actinomycetota</taxon>
        <taxon>Actinomycetes</taxon>
        <taxon>Propionibacteriales</taxon>
        <taxon>Propionibacteriaceae</taxon>
        <taxon>Microlunatus</taxon>
    </lineage>
</organism>
<gene>
    <name evidence="5" type="ORF">BKA15_004099</name>
</gene>
<keyword evidence="4" id="KW-0472">Membrane</keyword>
<sequence>MSTLMDEFGHDDDPNDRGRQGDTRPRRAAGPPSRRPKRGMSPFTAVGLLLLIAGLASLGWVAYQYFGTNAAAEQAFKDEKSQLREEWDQQPDQGSKEDKKETKGSVIPGKAIALLRIPALGKDYEVPILAGTDEKTLSRGIGHYDKTADPGQLGNFVIAGHRVTHGQPFARLLELKAGDEIVIETRDAIYTYALDTPPSDLTVKANETWVTDPVPGTKSKKASKAALTLITCEDLFHSPDRSIGFGHLIDTERKSKAS</sequence>
<feature type="compositionally biased region" description="Basic and acidic residues" evidence="3">
    <location>
        <begin position="7"/>
        <end position="25"/>
    </location>
</feature>
<evidence type="ECO:0000256" key="1">
    <source>
        <dbReference type="ARBA" id="ARBA00022801"/>
    </source>
</evidence>
<feature type="transmembrane region" description="Helical" evidence="4">
    <location>
        <begin position="43"/>
        <end position="63"/>
    </location>
</feature>
<feature type="region of interest" description="Disordered" evidence="3">
    <location>
        <begin position="81"/>
        <end position="104"/>
    </location>
</feature>
<feature type="region of interest" description="Disordered" evidence="3">
    <location>
        <begin position="1"/>
        <end position="40"/>
    </location>
</feature>